<dbReference type="Proteomes" id="UP000009168">
    <property type="component" value="Unassembled WGS sequence"/>
</dbReference>
<organism evidence="1 2">
    <name type="scientific">Tetrahymena thermophila (strain SB210)</name>
    <dbReference type="NCBI Taxonomy" id="312017"/>
    <lineage>
        <taxon>Eukaryota</taxon>
        <taxon>Sar</taxon>
        <taxon>Alveolata</taxon>
        <taxon>Ciliophora</taxon>
        <taxon>Intramacronucleata</taxon>
        <taxon>Oligohymenophorea</taxon>
        <taxon>Hymenostomatida</taxon>
        <taxon>Tetrahymenina</taxon>
        <taxon>Tetrahymenidae</taxon>
        <taxon>Tetrahymena</taxon>
    </lineage>
</organism>
<keyword evidence="2" id="KW-1185">Reference proteome</keyword>
<reference evidence="2" key="1">
    <citation type="journal article" date="2006" name="PLoS Biol.">
        <title>Macronuclear genome sequence of the ciliate Tetrahymena thermophila, a model eukaryote.</title>
        <authorList>
            <person name="Eisen J.A."/>
            <person name="Coyne R.S."/>
            <person name="Wu M."/>
            <person name="Wu D."/>
            <person name="Thiagarajan M."/>
            <person name="Wortman J.R."/>
            <person name="Badger J.H."/>
            <person name="Ren Q."/>
            <person name="Amedeo P."/>
            <person name="Jones K.M."/>
            <person name="Tallon L.J."/>
            <person name="Delcher A.L."/>
            <person name="Salzberg S.L."/>
            <person name="Silva J.C."/>
            <person name="Haas B.J."/>
            <person name="Majoros W.H."/>
            <person name="Farzad M."/>
            <person name="Carlton J.M."/>
            <person name="Smith R.K. Jr."/>
            <person name="Garg J."/>
            <person name="Pearlman R.E."/>
            <person name="Karrer K.M."/>
            <person name="Sun L."/>
            <person name="Manning G."/>
            <person name="Elde N.C."/>
            <person name="Turkewitz A.P."/>
            <person name="Asai D.J."/>
            <person name="Wilkes D.E."/>
            <person name="Wang Y."/>
            <person name="Cai H."/>
            <person name="Collins K."/>
            <person name="Stewart B.A."/>
            <person name="Lee S.R."/>
            <person name="Wilamowska K."/>
            <person name="Weinberg Z."/>
            <person name="Ruzzo W.L."/>
            <person name="Wloga D."/>
            <person name="Gaertig J."/>
            <person name="Frankel J."/>
            <person name="Tsao C.-C."/>
            <person name="Gorovsky M.A."/>
            <person name="Keeling P.J."/>
            <person name="Waller R.F."/>
            <person name="Patron N.J."/>
            <person name="Cherry J.M."/>
            <person name="Stover N.A."/>
            <person name="Krieger C.J."/>
            <person name="del Toro C."/>
            <person name="Ryder H.F."/>
            <person name="Williamson S.C."/>
            <person name="Barbeau R.A."/>
            <person name="Hamilton E.P."/>
            <person name="Orias E."/>
        </authorList>
    </citation>
    <scope>NUCLEOTIDE SEQUENCE [LARGE SCALE GENOMIC DNA]</scope>
    <source>
        <strain evidence="2">SB210</strain>
    </source>
</reference>
<protein>
    <submittedName>
        <fullName evidence="1">Uncharacterized protein</fullName>
    </submittedName>
</protein>
<proteinExistence type="predicted"/>
<dbReference type="GeneID" id="24442404"/>
<dbReference type="EMBL" id="GG662541">
    <property type="protein sequence ID" value="EWS72706.1"/>
    <property type="molecule type" value="Genomic_DNA"/>
</dbReference>
<dbReference type="InParanoid" id="W7XFD3"/>
<sequence>MLSQLIKNRYINNQHQGRYTRNIGDFKRDVKCQTKCTTIQISESIPESTFQLVKSANMERKPPIYQKINSQKQSIYIKICSYNQKHNQKVKIINNNIVWIIRLIHTIV</sequence>
<gene>
    <name evidence="1" type="ORF">TTHERM_001500995</name>
</gene>
<accession>W7XFD3</accession>
<evidence type="ECO:0000313" key="1">
    <source>
        <dbReference type="EMBL" id="EWS72706.1"/>
    </source>
</evidence>
<dbReference type="AlphaFoldDB" id="W7XFD3"/>
<dbReference type="KEGG" id="tet:TTHERM_001500995"/>
<name>W7XFD3_TETTS</name>
<evidence type="ECO:0000313" key="2">
    <source>
        <dbReference type="Proteomes" id="UP000009168"/>
    </source>
</evidence>
<dbReference type="RefSeq" id="XP_012654760.1">
    <property type="nucleotide sequence ID" value="XM_012799306.1"/>
</dbReference>